<dbReference type="EMBL" id="JACMSC010000011">
    <property type="protein sequence ID" value="KAG6499340.1"/>
    <property type="molecule type" value="Genomic_DNA"/>
</dbReference>
<keyword evidence="2" id="KW-1185">Reference proteome</keyword>
<name>A0A8J5G0P1_ZINOF</name>
<evidence type="ECO:0000313" key="2">
    <source>
        <dbReference type="Proteomes" id="UP000734854"/>
    </source>
</evidence>
<proteinExistence type="predicted"/>
<reference evidence="1 2" key="1">
    <citation type="submission" date="2020-08" db="EMBL/GenBank/DDBJ databases">
        <title>Plant Genome Project.</title>
        <authorList>
            <person name="Zhang R.-G."/>
        </authorList>
    </citation>
    <scope>NUCLEOTIDE SEQUENCE [LARGE SCALE GENOMIC DNA]</scope>
    <source>
        <tissue evidence="1">Rhizome</tissue>
    </source>
</reference>
<accession>A0A8J5G0P1</accession>
<dbReference type="AlphaFoldDB" id="A0A8J5G0P1"/>
<evidence type="ECO:0000313" key="1">
    <source>
        <dbReference type="EMBL" id="KAG6499340.1"/>
    </source>
</evidence>
<sequence>MTSNNDSKTFDMEKFQPCKEFHFEWPVNGDYPEAQLLDAHTGKVCMEIHWLFRKLLGLSSWIITVIITNAKFLK</sequence>
<dbReference type="Proteomes" id="UP000734854">
    <property type="component" value="Unassembled WGS sequence"/>
</dbReference>
<comment type="caution">
    <text evidence="1">The sequence shown here is derived from an EMBL/GenBank/DDBJ whole genome shotgun (WGS) entry which is preliminary data.</text>
</comment>
<organism evidence="1 2">
    <name type="scientific">Zingiber officinale</name>
    <name type="common">Ginger</name>
    <name type="synonym">Amomum zingiber</name>
    <dbReference type="NCBI Taxonomy" id="94328"/>
    <lineage>
        <taxon>Eukaryota</taxon>
        <taxon>Viridiplantae</taxon>
        <taxon>Streptophyta</taxon>
        <taxon>Embryophyta</taxon>
        <taxon>Tracheophyta</taxon>
        <taxon>Spermatophyta</taxon>
        <taxon>Magnoliopsida</taxon>
        <taxon>Liliopsida</taxon>
        <taxon>Zingiberales</taxon>
        <taxon>Zingiberaceae</taxon>
        <taxon>Zingiber</taxon>
    </lineage>
</organism>
<gene>
    <name evidence="1" type="ORF">ZIOFF_039104</name>
</gene>
<protein>
    <submittedName>
        <fullName evidence="1">Uncharacterized protein</fullName>
    </submittedName>
</protein>